<accession>A0A0A9GYE9</accession>
<evidence type="ECO:0000313" key="2">
    <source>
        <dbReference type="EMBL" id="JAE30035.1"/>
    </source>
</evidence>
<name>A0A0A9GYE9_ARUDO</name>
<organism evidence="2">
    <name type="scientific">Arundo donax</name>
    <name type="common">Giant reed</name>
    <name type="synonym">Donax arundinaceus</name>
    <dbReference type="NCBI Taxonomy" id="35708"/>
    <lineage>
        <taxon>Eukaryota</taxon>
        <taxon>Viridiplantae</taxon>
        <taxon>Streptophyta</taxon>
        <taxon>Embryophyta</taxon>
        <taxon>Tracheophyta</taxon>
        <taxon>Spermatophyta</taxon>
        <taxon>Magnoliopsida</taxon>
        <taxon>Liliopsida</taxon>
        <taxon>Poales</taxon>
        <taxon>Poaceae</taxon>
        <taxon>PACMAD clade</taxon>
        <taxon>Arundinoideae</taxon>
        <taxon>Arundineae</taxon>
        <taxon>Arundo</taxon>
    </lineage>
</organism>
<evidence type="ECO:0000256" key="1">
    <source>
        <dbReference type="SAM" id="MobiDB-lite"/>
    </source>
</evidence>
<dbReference type="EMBL" id="GBRH01167861">
    <property type="protein sequence ID" value="JAE30035.1"/>
    <property type="molecule type" value="Transcribed_RNA"/>
</dbReference>
<feature type="region of interest" description="Disordered" evidence="1">
    <location>
        <begin position="1"/>
        <end position="22"/>
    </location>
</feature>
<reference evidence="2" key="2">
    <citation type="journal article" date="2015" name="Data Brief">
        <title>Shoot transcriptome of the giant reed, Arundo donax.</title>
        <authorList>
            <person name="Barrero R.A."/>
            <person name="Guerrero F.D."/>
            <person name="Moolhuijzen P."/>
            <person name="Goolsby J.A."/>
            <person name="Tidwell J."/>
            <person name="Bellgard S.E."/>
            <person name="Bellgard M.I."/>
        </authorList>
    </citation>
    <scope>NUCLEOTIDE SEQUENCE</scope>
    <source>
        <tissue evidence="2">Shoot tissue taken approximately 20 cm above the soil surface</tissue>
    </source>
</reference>
<proteinExistence type="predicted"/>
<dbReference type="AlphaFoldDB" id="A0A0A9GYE9"/>
<reference evidence="2" key="1">
    <citation type="submission" date="2014-09" db="EMBL/GenBank/DDBJ databases">
        <authorList>
            <person name="Magalhaes I.L.F."/>
            <person name="Oliveira U."/>
            <person name="Santos F.R."/>
            <person name="Vidigal T.H.D.A."/>
            <person name="Brescovit A.D."/>
            <person name="Santos A.J."/>
        </authorList>
    </citation>
    <scope>NUCLEOTIDE SEQUENCE</scope>
    <source>
        <tissue evidence="2">Shoot tissue taken approximately 20 cm above the soil surface</tissue>
    </source>
</reference>
<sequence length="22" mass="2398">MGAWRRRGGRAPASTRGGGRRQ</sequence>
<protein>
    <submittedName>
        <fullName evidence="2">Uncharacterized protein</fullName>
    </submittedName>
</protein>